<comment type="subcellular location">
    <subcellularLocation>
        <location evidence="1">Cytoplasm</location>
    </subcellularLocation>
</comment>
<feature type="non-terminal residue" evidence="3">
    <location>
        <position position="56"/>
    </location>
</feature>
<dbReference type="SUPFAM" id="SSF47364">
    <property type="entry name" value="Domain of the SRP/SRP receptor G-proteins"/>
    <property type="match status" value="1"/>
</dbReference>
<dbReference type="GO" id="GO:0005786">
    <property type="term" value="C:signal recognition particle, endoplasmic reticulum targeting"/>
    <property type="evidence" value="ECO:0007669"/>
    <property type="project" value="TreeGrafter"/>
</dbReference>
<evidence type="ECO:0000313" key="4">
    <source>
        <dbReference type="Proteomes" id="UP000499080"/>
    </source>
</evidence>
<dbReference type="PANTHER" id="PTHR11564">
    <property type="entry name" value="SIGNAL RECOGNITION PARTICLE 54K PROTEIN SRP54"/>
    <property type="match status" value="1"/>
</dbReference>
<accession>A0A4Y2MMQ6</accession>
<dbReference type="EMBL" id="BGPR01007642">
    <property type="protein sequence ID" value="GBN28441.1"/>
    <property type="molecule type" value="Genomic_DNA"/>
</dbReference>
<dbReference type="Pfam" id="PF02881">
    <property type="entry name" value="SRP54_N"/>
    <property type="match status" value="1"/>
</dbReference>
<dbReference type="GO" id="GO:0005829">
    <property type="term" value="C:cytosol"/>
    <property type="evidence" value="ECO:0007669"/>
    <property type="project" value="TreeGrafter"/>
</dbReference>
<comment type="caution">
    <text evidence="3">The sequence shown here is derived from an EMBL/GenBank/DDBJ whole genome shotgun (WGS) entry which is preliminary data.</text>
</comment>
<proteinExistence type="predicted"/>
<gene>
    <name evidence="3" type="primary">Srp54_0</name>
    <name evidence="3" type="ORF">AVEN_42321_1</name>
</gene>
<reference evidence="3 4" key="1">
    <citation type="journal article" date="2019" name="Sci. Rep.">
        <title>Orb-weaving spider Araneus ventricosus genome elucidates the spidroin gene catalogue.</title>
        <authorList>
            <person name="Kono N."/>
            <person name="Nakamura H."/>
            <person name="Ohtoshi R."/>
            <person name="Moran D.A.P."/>
            <person name="Shinohara A."/>
            <person name="Yoshida Y."/>
            <person name="Fujiwara M."/>
            <person name="Mori M."/>
            <person name="Tomita M."/>
            <person name="Arakawa K."/>
        </authorList>
    </citation>
    <scope>NUCLEOTIDE SEQUENCE [LARGE SCALE GENOMIC DNA]</scope>
</reference>
<dbReference type="AlphaFoldDB" id="A0A4Y2MMQ6"/>
<dbReference type="OrthoDB" id="10250817at2759"/>
<dbReference type="GO" id="GO:0030942">
    <property type="term" value="F:endoplasmic reticulum signal peptide binding"/>
    <property type="evidence" value="ECO:0007669"/>
    <property type="project" value="TreeGrafter"/>
</dbReference>
<name>A0A4Y2MMQ6_ARAVE</name>
<evidence type="ECO:0000313" key="3">
    <source>
        <dbReference type="EMBL" id="GBN28441.1"/>
    </source>
</evidence>
<dbReference type="Gene3D" id="1.20.120.140">
    <property type="entry name" value="Signal recognition particle SRP54, nucleotide-binding domain"/>
    <property type="match status" value="1"/>
</dbReference>
<dbReference type="GO" id="GO:0005525">
    <property type="term" value="F:GTP binding"/>
    <property type="evidence" value="ECO:0007669"/>
    <property type="project" value="InterPro"/>
</dbReference>
<dbReference type="InterPro" id="IPR022941">
    <property type="entry name" value="SRP54"/>
</dbReference>
<sequence length="56" mass="6250">MVLADLGRKITNALRSLNNATIINKEVLDSMLKEICTALLEADVNIKLVKQLRENV</sequence>
<dbReference type="InterPro" id="IPR042101">
    <property type="entry name" value="SRP54_N_sf"/>
</dbReference>
<evidence type="ECO:0000259" key="2">
    <source>
        <dbReference type="Pfam" id="PF02881"/>
    </source>
</evidence>
<keyword evidence="4" id="KW-1185">Reference proteome</keyword>
<organism evidence="3 4">
    <name type="scientific">Araneus ventricosus</name>
    <name type="common">Orbweaver spider</name>
    <name type="synonym">Epeira ventricosa</name>
    <dbReference type="NCBI Taxonomy" id="182803"/>
    <lineage>
        <taxon>Eukaryota</taxon>
        <taxon>Metazoa</taxon>
        <taxon>Ecdysozoa</taxon>
        <taxon>Arthropoda</taxon>
        <taxon>Chelicerata</taxon>
        <taxon>Arachnida</taxon>
        <taxon>Araneae</taxon>
        <taxon>Araneomorphae</taxon>
        <taxon>Entelegynae</taxon>
        <taxon>Araneoidea</taxon>
        <taxon>Araneidae</taxon>
        <taxon>Araneus</taxon>
    </lineage>
</organism>
<evidence type="ECO:0000256" key="1">
    <source>
        <dbReference type="ARBA" id="ARBA00004496"/>
    </source>
</evidence>
<dbReference type="GO" id="GO:0006616">
    <property type="term" value="P:SRP-dependent cotranslational protein targeting to membrane, translocation"/>
    <property type="evidence" value="ECO:0007669"/>
    <property type="project" value="TreeGrafter"/>
</dbReference>
<dbReference type="InterPro" id="IPR036225">
    <property type="entry name" value="SRP/SRP_N"/>
</dbReference>
<dbReference type="GO" id="GO:0003924">
    <property type="term" value="F:GTPase activity"/>
    <property type="evidence" value="ECO:0007669"/>
    <property type="project" value="InterPro"/>
</dbReference>
<dbReference type="Proteomes" id="UP000499080">
    <property type="component" value="Unassembled WGS sequence"/>
</dbReference>
<protein>
    <submittedName>
        <fullName evidence="3">Signal recognition particle protein</fullName>
    </submittedName>
</protein>
<dbReference type="PANTHER" id="PTHR11564:SF5">
    <property type="entry name" value="SIGNAL RECOGNITION PARTICLE SUBUNIT SRP54"/>
    <property type="match status" value="1"/>
</dbReference>
<feature type="domain" description="Signal recognition particle SRP54 helical bundle" evidence="2">
    <location>
        <begin position="6"/>
        <end position="56"/>
    </location>
</feature>
<dbReference type="InterPro" id="IPR013822">
    <property type="entry name" value="Signal_recog_particl_SRP54_hlx"/>
</dbReference>
<dbReference type="GO" id="GO:0008312">
    <property type="term" value="F:7S RNA binding"/>
    <property type="evidence" value="ECO:0007669"/>
    <property type="project" value="TreeGrafter"/>
</dbReference>